<comment type="caution">
    <text evidence="5">The sequence shown here is derived from an EMBL/GenBank/DDBJ whole genome shotgun (WGS) entry which is preliminary data.</text>
</comment>
<feature type="binding site" evidence="4">
    <location>
        <position position="86"/>
    </location>
    <ligand>
        <name>S-adenosyl-L-methionine</name>
        <dbReference type="ChEBI" id="CHEBI:59789"/>
    </ligand>
</feature>
<evidence type="ECO:0000313" key="5">
    <source>
        <dbReference type="EMBL" id="PAB60930.1"/>
    </source>
</evidence>
<comment type="caution">
    <text evidence="4">Lacks conserved residue(s) required for the propagation of feature annotation.</text>
</comment>
<dbReference type="OrthoDB" id="9799672at2"/>
<keyword evidence="2 4" id="KW-0808">Transferase</keyword>
<dbReference type="PANTHER" id="PTHR10509">
    <property type="entry name" value="O-METHYLTRANSFERASE-RELATED"/>
    <property type="match status" value="1"/>
</dbReference>
<dbReference type="SUPFAM" id="SSF53335">
    <property type="entry name" value="S-adenosyl-L-methionine-dependent methyltransferases"/>
    <property type="match status" value="1"/>
</dbReference>
<comment type="catalytic activity">
    <reaction evidence="4">
        <text>5-hydroxyuridine(34) in tRNA + S-adenosyl-L-methionine = 5-methoxyuridine(34) in tRNA + S-adenosyl-L-homocysteine + H(+)</text>
        <dbReference type="Rhea" id="RHEA:60524"/>
        <dbReference type="Rhea" id="RHEA-COMP:13381"/>
        <dbReference type="Rhea" id="RHEA-COMP:15591"/>
        <dbReference type="ChEBI" id="CHEBI:15378"/>
        <dbReference type="ChEBI" id="CHEBI:57856"/>
        <dbReference type="ChEBI" id="CHEBI:59789"/>
        <dbReference type="ChEBI" id="CHEBI:136877"/>
        <dbReference type="ChEBI" id="CHEBI:143860"/>
    </reaction>
</comment>
<dbReference type="GO" id="GO:0030488">
    <property type="term" value="P:tRNA methylation"/>
    <property type="evidence" value="ECO:0007669"/>
    <property type="project" value="UniProtKB-UniRule"/>
</dbReference>
<organism evidence="5 6">
    <name type="scientific">Anaeromicrobium sediminis</name>
    <dbReference type="NCBI Taxonomy" id="1478221"/>
    <lineage>
        <taxon>Bacteria</taxon>
        <taxon>Bacillati</taxon>
        <taxon>Bacillota</taxon>
        <taxon>Clostridia</taxon>
        <taxon>Peptostreptococcales</taxon>
        <taxon>Thermotaleaceae</taxon>
        <taxon>Anaeromicrobium</taxon>
    </lineage>
</organism>
<dbReference type="EMBL" id="NIBG01000001">
    <property type="protein sequence ID" value="PAB60930.1"/>
    <property type="molecule type" value="Genomic_DNA"/>
</dbReference>
<keyword evidence="3 4" id="KW-0949">S-adenosyl-L-methionine</keyword>
<dbReference type="PROSITE" id="PS51682">
    <property type="entry name" value="SAM_OMT_I"/>
    <property type="match status" value="1"/>
</dbReference>
<keyword evidence="4" id="KW-0460">Magnesium</keyword>
<feature type="binding site" evidence="4">
    <location>
        <position position="158"/>
    </location>
    <ligand>
        <name>Mg(2+)</name>
        <dbReference type="ChEBI" id="CHEBI:18420"/>
    </ligand>
</feature>
<dbReference type="AlphaFoldDB" id="A0A267MQD3"/>
<protein>
    <recommendedName>
        <fullName evidence="4">tRNA 5-hydroxyuridine methyltransferase</fullName>
        <ecNumber evidence="4">2.1.1.-</ecNumber>
    </recommendedName>
    <alternativeName>
        <fullName evidence="4">ho5U methyltransferase</fullName>
    </alternativeName>
</protein>
<proteinExistence type="inferred from homology"/>
<comment type="similarity">
    <text evidence="4">Belongs to the class I-like SAM-binding methyltransferase superfamily. Cation-dependent O-methyltransferase family.</text>
</comment>
<feature type="binding site" evidence="4">
    <location>
        <position position="132"/>
    </location>
    <ligand>
        <name>Mg(2+)</name>
        <dbReference type="ChEBI" id="CHEBI:18420"/>
    </ligand>
</feature>
<keyword evidence="4" id="KW-0479">Metal-binding</keyword>
<feature type="binding site" evidence="4">
    <location>
        <position position="132"/>
    </location>
    <ligand>
        <name>S-adenosyl-L-methionine</name>
        <dbReference type="ChEBI" id="CHEBI:59789"/>
    </ligand>
</feature>
<evidence type="ECO:0000256" key="1">
    <source>
        <dbReference type="ARBA" id="ARBA00022603"/>
    </source>
</evidence>
<dbReference type="Gene3D" id="3.40.50.150">
    <property type="entry name" value="Vaccinia Virus protein VP39"/>
    <property type="match status" value="1"/>
</dbReference>
<dbReference type="GO" id="GO:0008757">
    <property type="term" value="F:S-adenosylmethionine-dependent methyltransferase activity"/>
    <property type="evidence" value="ECO:0007669"/>
    <property type="project" value="TreeGrafter"/>
</dbReference>
<evidence type="ECO:0000256" key="4">
    <source>
        <dbReference type="HAMAP-Rule" id="MF_02217"/>
    </source>
</evidence>
<dbReference type="Pfam" id="PF01596">
    <property type="entry name" value="Methyltransf_3"/>
    <property type="match status" value="1"/>
</dbReference>
<dbReference type="CDD" id="cd02440">
    <property type="entry name" value="AdoMet_MTases"/>
    <property type="match status" value="1"/>
</dbReference>
<dbReference type="GO" id="GO:0008171">
    <property type="term" value="F:O-methyltransferase activity"/>
    <property type="evidence" value="ECO:0007669"/>
    <property type="project" value="InterPro"/>
</dbReference>
<dbReference type="InterPro" id="IPR043675">
    <property type="entry name" value="TrmR_methyltr"/>
</dbReference>
<dbReference type="InterPro" id="IPR002935">
    <property type="entry name" value="SAM_O-MeTrfase"/>
</dbReference>
<feature type="binding site" evidence="4">
    <location>
        <position position="69"/>
    </location>
    <ligand>
        <name>S-adenosyl-L-methionine</name>
        <dbReference type="ChEBI" id="CHEBI:59789"/>
    </ligand>
</feature>
<reference evidence="5 6" key="1">
    <citation type="submission" date="2017-06" db="EMBL/GenBank/DDBJ databases">
        <title>Draft genome sequence of anaerobic fermentative bacterium Anaeromicrobium sediminis DY2726D isolated from West Pacific Ocean sediments.</title>
        <authorList>
            <person name="Zeng X."/>
        </authorList>
    </citation>
    <scope>NUCLEOTIDE SEQUENCE [LARGE SCALE GENOMIC DNA]</scope>
    <source>
        <strain evidence="5 6">DY2726D</strain>
    </source>
</reference>
<keyword evidence="4" id="KW-0819">tRNA processing</keyword>
<name>A0A267MQD3_9FIRM</name>
<evidence type="ECO:0000256" key="3">
    <source>
        <dbReference type="ARBA" id="ARBA00022691"/>
    </source>
</evidence>
<feature type="binding site" evidence="4">
    <location>
        <position position="159"/>
    </location>
    <ligand>
        <name>Mg(2+)</name>
        <dbReference type="ChEBI" id="CHEBI:18420"/>
    </ligand>
</feature>
<gene>
    <name evidence="4" type="primary">trmR</name>
    <name evidence="5" type="ORF">CCE28_00415</name>
</gene>
<feature type="binding site" evidence="4">
    <location>
        <position position="39"/>
    </location>
    <ligand>
        <name>S-adenosyl-L-methionine</name>
        <dbReference type="ChEBI" id="CHEBI:59789"/>
    </ligand>
</feature>
<keyword evidence="6" id="KW-1185">Reference proteome</keyword>
<dbReference type="InterPro" id="IPR050362">
    <property type="entry name" value="Cation-dep_OMT"/>
</dbReference>
<dbReference type="PANTHER" id="PTHR10509:SF14">
    <property type="entry name" value="CAFFEOYL-COA O-METHYLTRANSFERASE 3-RELATED"/>
    <property type="match status" value="1"/>
</dbReference>
<sequence>MSNIVNEVVEEYIRNNIKRYDGILKEMESYAEENHVPIVQPEVAKFLEVLVKMHKPKRILEVGTAIGYSSIILCKDDDNRQIVTIERRPDRVVEATNYIDKAGLKDRIRIIEGSAEEVLEHVDGQFDMIFLDAAKGQYMNFLELSIDKLKFGGVLISDNVLYKGMIAADEYVVRRKKTIVKRMRTYIDYINKKDELTTCVIPIGDGVAISYKG</sequence>
<keyword evidence="1 4" id="KW-0489">Methyltransferase</keyword>
<comment type="subunit">
    <text evidence="4">Homodimer.</text>
</comment>
<accession>A0A267MQD3</accession>
<comment type="function">
    <text evidence="4">Catalyzes the methylation of 5-hydroxyuridine (ho5U) to form 5-methoxyuridine (mo5U) at position 34 in tRNAs.</text>
</comment>
<dbReference type="Proteomes" id="UP000216024">
    <property type="component" value="Unassembled WGS sequence"/>
</dbReference>
<dbReference type="EC" id="2.1.1.-" evidence="4"/>
<dbReference type="RefSeq" id="WP_095129851.1">
    <property type="nucleotide sequence ID" value="NZ_NIBG01000001.1"/>
</dbReference>
<evidence type="ECO:0000313" key="6">
    <source>
        <dbReference type="Proteomes" id="UP000216024"/>
    </source>
</evidence>
<dbReference type="GO" id="GO:0000287">
    <property type="term" value="F:magnesium ion binding"/>
    <property type="evidence" value="ECO:0007669"/>
    <property type="project" value="UniProtKB-UniRule"/>
</dbReference>
<dbReference type="HAMAP" id="MF_02217">
    <property type="entry name" value="TrmR_methyltr"/>
    <property type="match status" value="1"/>
</dbReference>
<dbReference type="InterPro" id="IPR029063">
    <property type="entry name" value="SAM-dependent_MTases_sf"/>
</dbReference>
<evidence type="ECO:0000256" key="2">
    <source>
        <dbReference type="ARBA" id="ARBA00022679"/>
    </source>
</evidence>
<dbReference type="GO" id="GO:0016300">
    <property type="term" value="F:tRNA (uridine) methyltransferase activity"/>
    <property type="evidence" value="ECO:0007669"/>
    <property type="project" value="UniProtKB-UniRule"/>
</dbReference>